<dbReference type="Pfam" id="PF07690">
    <property type="entry name" value="MFS_1"/>
    <property type="match status" value="1"/>
</dbReference>
<dbReference type="NCBIfam" id="TIGR00711">
    <property type="entry name" value="efflux_EmrB"/>
    <property type="match status" value="1"/>
</dbReference>
<dbReference type="InterPro" id="IPR036259">
    <property type="entry name" value="MFS_trans_sf"/>
</dbReference>
<comment type="subcellular location">
    <subcellularLocation>
        <location evidence="1">Cell inner membrane</location>
        <topology evidence="1">Multi-pass membrane protein</topology>
    </subcellularLocation>
</comment>
<dbReference type="PROSITE" id="PS50850">
    <property type="entry name" value="MFS"/>
    <property type="match status" value="1"/>
</dbReference>
<dbReference type="Gene3D" id="1.20.1720.10">
    <property type="entry name" value="Multidrug resistance protein D"/>
    <property type="match status" value="1"/>
</dbReference>
<name>A0A379CJI4_PLESH</name>
<evidence type="ECO:0000256" key="4">
    <source>
        <dbReference type="ARBA" id="ARBA00022475"/>
    </source>
</evidence>
<dbReference type="InterPro" id="IPR020846">
    <property type="entry name" value="MFS_dom"/>
</dbReference>
<dbReference type="InterPro" id="IPR004638">
    <property type="entry name" value="EmrB-like"/>
</dbReference>
<comment type="similarity">
    <text evidence="2">Belongs to the major facilitator superfamily. EmrB family.</text>
</comment>
<dbReference type="GO" id="GO:0005886">
    <property type="term" value="C:plasma membrane"/>
    <property type="evidence" value="ECO:0007669"/>
    <property type="project" value="UniProtKB-SubCell"/>
</dbReference>
<dbReference type="EMBL" id="JAFNAA010000003">
    <property type="protein sequence ID" value="MBO1107430.1"/>
    <property type="molecule type" value="Genomic_DNA"/>
</dbReference>
<dbReference type="GO" id="GO:1990961">
    <property type="term" value="P:xenobiotic detoxification by transmembrane export across the plasma membrane"/>
    <property type="evidence" value="ECO:0007669"/>
    <property type="project" value="UniProtKB-ARBA"/>
</dbReference>
<dbReference type="AlphaFoldDB" id="A0A379CJI4"/>
<feature type="transmembrane region" description="Helical" evidence="9">
    <location>
        <begin position="230"/>
        <end position="249"/>
    </location>
</feature>
<evidence type="ECO:0000313" key="10">
    <source>
        <dbReference type="EMBL" id="MBO1107430.1"/>
    </source>
</evidence>
<reference evidence="10" key="1">
    <citation type="submission" date="2021-03" db="EMBL/GenBank/DDBJ databases">
        <title>Plesiomonas shigelloides zfcc0051, isolated from zebrafish feces.</title>
        <authorList>
            <person name="Vanderhoek Z."/>
            <person name="Gaulke C."/>
        </authorList>
    </citation>
    <scope>NUCLEOTIDE SEQUENCE</scope>
    <source>
        <strain evidence="10">Zfcc0051</strain>
    </source>
</reference>
<feature type="transmembrane region" description="Helical" evidence="9">
    <location>
        <begin position="471"/>
        <end position="496"/>
    </location>
</feature>
<evidence type="ECO:0000256" key="8">
    <source>
        <dbReference type="ARBA" id="ARBA00023136"/>
    </source>
</evidence>
<evidence type="ECO:0000256" key="3">
    <source>
        <dbReference type="ARBA" id="ARBA00022448"/>
    </source>
</evidence>
<feature type="transmembrane region" description="Helical" evidence="9">
    <location>
        <begin position="165"/>
        <end position="187"/>
    </location>
</feature>
<keyword evidence="4" id="KW-1003">Cell membrane</keyword>
<evidence type="ECO:0000256" key="9">
    <source>
        <dbReference type="SAM" id="Phobius"/>
    </source>
</evidence>
<dbReference type="GeneID" id="69704895"/>
<dbReference type="PANTHER" id="PTHR42718">
    <property type="entry name" value="MAJOR FACILITATOR SUPERFAMILY MULTIDRUG TRANSPORTER MFSC"/>
    <property type="match status" value="1"/>
</dbReference>
<dbReference type="Gene3D" id="1.20.1250.20">
    <property type="entry name" value="MFS general substrate transporter like domains"/>
    <property type="match status" value="1"/>
</dbReference>
<keyword evidence="5" id="KW-0997">Cell inner membrane</keyword>
<feature type="transmembrane region" description="Helical" evidence="9">
    <location>
        <begin position="270"/>
        <end position="291"/>
    </location>
</feature>
<feature type="transmembrane region" description="Helical" evidence="9">
    <location>
        <begin position="199"/>
        <end position="218"/>
    </location>
</feature>
<evidence type="ECO:0000256" key="5">
    <source>
        <dbReference type="ARBA" id="ARBA00022519"/>
    </source>
</evidence>
<dbReference type="PANTHER" id="PTHR42718:SF9">
    <property type="entry name" value="MAJOR FACILITATOR SUPERFAMILY MULTIDRUG TRANSPORTER MFSC"/>
    <property type="match status" value="1"/>
</dbReference>
<evidence type="ECO:0000256" key="1">
    <source>
        <dbReference type="ARBA" id="ARBA00004429"/>
    </source>
</evidence>
<dbReference type="Proteomes" id="UP000664658">
    <property type="component" value="Unassembled WGS sequence"/>
</dbReference>
<dbReference type="GO" id="GO:0022857">
    <property type="term" value="F:transmembrane transporter activity"/>
    <property type="evidence" value="ECO:0007669"/>
    <property type="project" value="InterPro"/>
</dbReference>
<evidence type="ECO:0000256" key="6">
    <source>
        <dbReference type="ARBA" id="ARBA00022692"/>
    </source>
</evidence>
<feature type="transmembrane region" description="Helical" evidence="9">
    <location>
        <begin position="363"/>
        <end position="388"/>
    </location>
</feature>
<accession>A0A379CJI4</accession>
<protein>
    <submittedName>
        <fullName evidence="10">DHA2 family efflux MFS transporter permease subunit</fullName>
    </submittedName>
</protein>
<dbReference type="CDD" id="cd17503">
    <property type="entry name" value="MFS_LmrB_MDR_like"/>
    <property type="match status" value="1"/>
</dbReference>
<dbReference type="GO" id="GO:0015721">
    <property type="term" value="P:bile acid and bile salt transport"/>
    <property type="evidence" value="ECO:0007669"/>
    <property type="project" value="UniProtKB-ARBA"/>
</dbReference>
<evidence type="ECO:0000256" key="7">
    <source>
        <dbReference type="ARBA" id="ARBA00022989"/>
    </source>
</evidence>
<keyword evidence="8 9" id="KW-0472">Membrane</keyword>
<feature type="transmembrane region" description="Helical" evidence="9">
    <location>
        <begin position="49"/>
        <end position="67"/>
    </location>
</feature>
<keyword evidence="6 9" id="KW-0812">Transmembrane</keyword>
<feature type="transmembrane region" description="Helical" evidence="9">
    <location>
        <begin position="303"/>
        <end position="321"/>
    </location>
</feature>
<dbReference type="RefSeq" id="WP_039046377.1">
    <property type="nucleotide sequence ID" value="NZ_CP050969.1"/>
</dbReference>
<organism evidence="10 11">
    <name type="scientific">Plesiomonas shigelloides</name>
    <name type="common">Aeromonas shigelloides</name>
    <dbReference type="NCBI Taxonomy" id="703"/>
    <lineage>
        <taxon>Bacteria</taxon>
        <taxon>Pseudomonadati</taxon>
        <taxon>Pseudomonadota</taxon>
        <taxon>Gammaproteobacteria</taxon>
        <taxon>Enterobacterales</taxon>
        <taxon>Enterobacteriaceae</taxon>
        <taxon>Plesiomonas</taxon>
    </lineage>
</organism>
<proteinExistence type="inferred from homology"/>
<dbReference type="FunFam" id="1.20.1720.10:FF:000002">
    <property type="entry name" value="Multidrug resistance protein B"/>
    <property type="match status" value="1"/>
</dbReference>
<evidence type="ECO:0000313" key="11">
    <source>
        <dbReference type="Proteomes" id="UP000664658"/>
    </source>
</evidence>
<keyword evidence="3" id="KW-0813">Transport</keyword>
<comment type="caution">
    <text evidence="10">The sequence shown here is derived from an EMBL/GenBank/DDBJ whole genome shotgun (WGS) entry which is preliminary data.</text>
</comment>
<dbReference type="InterPro" id="IPR011701">
    <property type="entry name" value="MFS"/>
</dbReference>
<feature type="transmembrane region" description="Helical" evidence="9">
    <location>
        <begin position="79"/>
        <end position="98"/>
    </location>
</feature>
<gene>
    <name evidence="10" type="ORF">J2R62_04190</name>
</gene>
<dbReference type="SUPFAM" id="SSF103473">
    <property type="entry name" value="MFS general substrate transporter"/>
    <property type="match status" value="1"/>
</dbReference>
<feature type="transmembrane region" description="Helical" evidence="9">
    <location>
        <begin position="333"/>
        <end position="351"/>
    </location>
</feature>
<keyword evidence="7 9" id="KW-1133">Transmembrane helix</keyword>
<evidence type="ECO:0000256" key="2">
    <source>
        <dbReference type="ARBA" id="ARBA00008537"/>
    </source>
</evidence>
<feature type="transmembrane region" description="Helical" evidence="9">
    <location>
        <begin position="138"/>
        <end position="159"/>
    </location>
</feature>
<sequence>MNAPLEGKSLIWATLALSMATFMQVLDSSIANVAIPTISGSLGASTTQGTWVITSFGVANAISLPLTGWFAKRFGEVKLFLWSTVLFTLFSWLCGISSSLEMLIFFRVMQGLVSGPMIPLSQSLLLANYPPAKRAIALSLWSMTVIVAPICGPVLGGYISDNYHWAWIFFINVPVGIFVVLLTARVLEGRETQKEYKPMDTIGLGLMVLGVGSLQIMLDQGRELGWFNSNEIVVLAVLAVVSLAFFIVWELTDDNPVIDLSLFGYRNFSIAVICTSLGYMIYFGVIVLLPLLMQTNLGYTASWAGWASAPVGLIPLLLSPIIGRYAHKIDMRILVSISFLVYAGCFLWRATLFSPQISFEWIVWPQFVQGIAVACFFMPLTTITLSGLPPSQLANASSLSNFMRTLAGSIGTSITTTLWDNGEAVNQTYLTEHVNPYNPAAQQALDSMHQLGMNSQQAAGMLAQQITQQSYILSANTIFTICGVMFLGLLVLIWFAKPPFNAAGGNSGAH</sequence>